<feature type="transmembrane region" description="Helical" evidence="10">
    <location>
        <begin position="204"/>
        <end position="229"/>
    </location>
</feature>
<keyword evidence="3 10" id="KW-0812">Transmembrane</keyword>
<feature type="transmembrane region" description="Helical" evidence="10">
    <location>
        <begin position="84"/>
        <end position="103"/>
    </location>
</feature>
<evidence type="ECO:0000256" key="2">
    <source>
        <dbReference type="ARBA" id="ARBA00010663"/>
    </source>
</evidence>
<dbReference type="CDD" id="cd00637">
    <property type="entry name" value="7tm_classA_rhodopsin-like"/>
    <property type="match status" value="1"/>
</dbReference>
<dbReference type="PRINTS" id="PR01012">
    <property type="entry name" value="NRPEPTIDEYR"/>
</dbReference>
<keyword evidence="8" id="KW-0807">Transducer</keyword>
<evidence type="ECO:0000259" key="11">
    <source>
        <dbReference type="PROSITE" id="PS50262"/>
    </source>
</evidence>
<protein>
    <recommendedName>
        <fullName evidence="11">G-protein coupled receptors family 1 profile domain-containing protein</fullName>
    </recommendedName>
</protein>
<evidence type="ECO:0000256" key="6">
    <source>
        <dbReference type="ARBA" id="ARBA00023136"/>
    </source>
</evidence>
<dbReference type="PROSITE" id="PS50262">
    <property type="entry name" value="G_PROTEIN_RECEP_F1_2"/>
    <property type="match status" value="1"/>
</dbReference>
<keyword evidence="4 10" id="KW-1133">Transmembrane helix</keyword>
<keyword evidence="7" id="KW-0675">Receptor</keyword>
<evidence type="ECO:0000256" key="3">
    <source>
        <dbReference type="ARBA" id="ARBA00022692"/>
    </source>
</evidence>
<evidence type="ECO:0000256" key="7">
    <source>
        <dbReference type="ARBA" id="ARBA00023170"/>
    </source>
</evidence>
<feature type="compositionally biased region" description="Basic and acidic residues" evidence="9">
    <location>
        <begin position="434"/>
        <end position="443"/>
    </location>
</feature>
<dbReference type="PRINTS" id="PR00237">
    <property type="entry name" value="GPCRRHODOPSN"/>
</dbReference>
<dbReference type="AlphaFoldDB" id="A0AAV8W5C2"/>
<dbReference type="Proteomes" id="UP001159042">
    <property type="component" value="Unassembled WGS sequence"/>
</dbReference>
<evidence type="ECO:0000256" key="4">
    <source>
        <dbReference type="ARBA" id="ARBA00022989"/>
    </source>
</evidence>
<comment type="similarity">
    <text evidence="2">Belongs to the G-protein coupled receptor 1 family.</text>
</comment>
<proteinExistence type="inferred from homology"/>
<dbReference type="GO" id="GO:0005886">
    <property type="term" value="C:plasma membrane"/>
    <property type="evidence" value="ECO:0007669"/>
    <property type="project" value="TreeGrafter"/>
</dbReference>
<sequence length="443" mass="50236">MMKNEQIDDFSWNSSYVYGVDNESGWGDRYFFTYFSEFDERSPVITTIEVSIFAFIFVVSVVANASIVVCVFRYPDMRTVTNCFVLNLAAADLLFAFTIPAVAYTRIVVSWRLGDISCRMIPYVQFVSGIVLLWTLALISIDRHRCIVVPPYRSKMTPNQANLASLLIWICTAVAFIPVALWFRQVQSANNLTICTLVFPKSNTIHYSLCFVVPVVLIACLLPMGLLVYHYQRIFQKILSTKNAWATSCVMISAVEIKGCNRAQVRRQSELSLSDIFVPWPRKFSAQFASSPNGNNIGRHGSLSHHEEIRLNKHIKVVRVLFLNVVVVLVMWLPITTIMLLIYIDGRRANEDKNYFLRSIHFIIALCIALLNTVINPLLYGLLSDSFRTCLLRIWCCRSICKLEIQDAATPSSGKFNCSGKTPKKQSIVNSVSEKSENQNETV</sequence>
<evidence type="ECO:0000256" key="1">
    <source>
        <dbReference type="ARBA" id="ARBA00004141"/>
    </source>
</evidence>
<dbReference type="Pfam" id="PF00001">
    <property type="entry name" value="7tm_1"/>
    <property type="match status" value="1"/>
</dbReference>
<feature type="region of interest" description="Disordered" evidence="9">
    <location>
        <begin position="410"/>
        <end position="443"/>
    </location>
</feature>
<dbReference type="Gene3D" id="1.20.1070.10">
    <property type="entry name" value="Rhodopsin 7-helix transmembrane proteins"/>
    <property type="match status" value="1"/>
</dbReference>
<comment type="caution">
    <text evidence="12">The sequence shown here is derived from an EMBL/GenBank/DDBJ whole genome shotgun (WGS) entry which is preliminary data.</text>
</comment>
<feature type="transmembrane region" description="Helical" evidence="10">
    <location>
        <begin position="356"/>
        <end position="383"/>
    </location>
</feature>
<feature type="domain" description="G-protein coupled receptors family 1 profile" evidence="11">
    <location>
        <begin position="63"/>
        <end position="380"/>
    </location>
</feature>
<dbReference type="PANTHER" id="PTHR45695">
    <property type="entry name" value="LEUCOKININ RECEPTOR-RELATED"/>
    <property type="match status" value="1"/>
</dbReference>
<dbReference type="EMBL" id="JANEYG010000008">
    <property type="protein sequence ID" value="KAJ8921805.1"/>
    <property type="molecule type" value="Genomic_DNA"/>
</dbReference>
<keyword evidence="6 10" id="KW-0472">Membrane</keyword>
<gene>
    <name evidence="12" type="ORF">NQ315_008434</name>
</gene>
<keyword evidence="5" id="KW-0297">G-protein coupled receptor</keyword>
<evidence type="ECO:0000256" key="9">
    <source>
        <dbReference type="SAM" id="MobiDB-lite"/>
    </source>
</evidence>
<dbReference type="GO" id="GO:0004983">
    <property type="term" value="F:neuropeptide Y receptor activity"/>
    <property type="evidence" value="ECO:0007669"/>
    <property type="project" value="InterPro"/>
</dbReference>
<evidence type="ECO:0000256" key="10">
    <source>
        <dbReference type="SAM" id="Phobius"/>
    </source>
</evidence>
<dbReference type="InterPro" id="IPR017452">
    <property type="entry name" value="GPCR_Rhodpsn_7TM"/>
</dbReference>
<dbReference type="InterPro" id="IPR000611">
    <property type="entry name" value="NPY_rcpt"/>
</dbReference>
<evidence type="ECO:0000256" key="8">
    <source>
        <dbReference type="ARBA" id="ARBA00023224"/>
    </source>
</evidence>
<feature type="transmembrane region" description="Helical" evidence="10">
    <location>
        <begin position="320"/>
        <end position="344"/>
    </location>
</feature>
<organism evidence="12 13">
    <name type="scientific">Exocentrus adspersus</name>
    <dbReference type="NCBI Taxonomy" id="1586481"/>
    <lineage>
        <taxon>Eukaryota</taxon>
        <taxon>Metazoa</taxon>
        <taxon>Ecdysozoa</taxon>
        <taxon>Arthropoda</taxon>
        <taxon>Hexapoda</taxon>
        <taxon>Insecta</taxon>
        <taxon>Pterygota</taxon>
        <taxon>Neoptera</taxon>
        <taxon>Endopterygota</taxon>
        <taxon>Coleoptera</taxon>
        <taxon>Polyphaga</taxon>
        <taxon>Cucujiformia</taxon>
        <taxon>Chrysomeloidea</taxon>
        <taxon>Cerambycidae</taxon>
        <taxon>Lamiinae</taxon>
        <taxon>Acanthocinini</taxon>
        <taxon>Exocentrus</taxon>
    </lineage>
</organism>
<evidence type="ECO:0000313" key="13">
    <source>
        <dbReference type="Proteomes" id="UP001159042"/>
    </source>
</evidence>
<dbReference type="InterPro" id="IPR000276">
    <property type="entry name" value="GPCR_Rhodpsn"/>
</dbReference>
<accession>A0AAV8W5C2</accession>
<evidence type="ECO:0000313" key="12">
    <source>
        <dbReference type="EMBL" id="KAJ8921805.1"/>
    </source>
</evidence>
<evidence type="ECO:0000256" key="5">
    <source>
        <dbReference type="ARBA" id="ARBA00023040"/>
    </source>
</evidence>
<keyword evidence="13" id="KW-1185">Reference proteome</keyword>
<dbReference type="PANTHER" id="PTHR45695:SF37">
    <property type="entry name" value="FREE FATTY ACID RECEPTOR 4-LIKE"/>
    <property type="match status" value="1"/>
</dbReference>
<feature type="transmembrane region" description="Helical" evidence="10">
    <location>
        <begin position="123"/>
        <end position="141"/>
    </location>
</feature>
<name>A0AAV8W5C2_9CUCU</name>
<reference evidence="12 13" key="1">
    <citation type="journal article" date="2023" name="Insect Mol. Biol.">
        <title>Genome sequencing provides insights into the evolution of gene families encoding plant cell wall-degrading enzymes in longhorned beetles.</title>
        <authorList>
            <person name="Shin N.R."/>
            <person name="Okamura Y."/>
            <person name="Kirsch R."/>
            <person name="Pauchet Y."/>
        </authorList>
    </citation>
    <scope>NUCLEOTIDE SEQUENCE [LARGE SCALE GENOMIC DNA]</scope>
    <source>
        <strain evidence="12">EAD_L_NR</strain>
    </source>
</reference>
<feature type="compositionally biased region" description="Polar residues" evidence="9">
    <location>
        <begin position="410"/>
        <end position="433"/>
    </location>
</feature>
<dbReference type="SUPFAM" id="SSF81321">
    <property type="entry name" value="Family A G protein-coupled receptor-like"/>
    <property type="match status" value="1"/>
</dbReference>
<feature type="transmembrane region" description="Helical" evidence="10">
    <location>
        <begin position="50"/>
        <end position="72"/>
    </location>
</feature>
<feature type="transmembrane region" description="Helical" evidence="10">
    <location>
        <begin position="162"/>
        <end position="184"/>
    </location>
</feature>
<comment type="subcellular location">
    <subcellularLocation>
        <location evidence="1">Membrane</location>
        <topology evidence="1">Multi-pass membrane protein</topology>
    </subcellularLocation>
</comment>